<gene>
    <name evidence="4" type="ORF">NT2_08_00320</name>
</gene>
<dbReference type="NCBIfam" id="TIGR00369">
    <property type="entry name" value="unchar_dom_1"/>
    <property type="match status" value="1"/>
</dbReference>
<dbReference type="eggNOG" id="COG2050">
    <property type="taxonomic scope" value="Bacteria"/>
</dbReference>
<reference evidence="4 5" key="1">
    <citation type="submission" date="2013-09" db="EMBL/GenBank/DDBJ databases">
        <title>Whole genome shotgun sequence of Novosphingobium tardaugens NBRC 16725.</title>
        <authorList>
            <person name="Isaki S."/>
            <person name="Hosoyama A."/>
            <person name="Tsuchikane K."/>
            <person name="Katsumata H."/>
            <person name="Ando Y."/>
            <person name="Yamazaki S."/>
            <person name="Fujita N."/>
        </authorList>
    </citation>
    <scope>NUCLEOTIDE SEQUENCE [LARGE SCALE GENOMIC DNA]</scope>
    <source>
        <strain evidence="4 5">NBRC 16725</strain>
    </source>
</reference>
<comment type="caution">
    <text evidence="4">The sequence shown here is derived from an EMBL/GenBank/DDBJ whole genome shotgun (WGS) entry which is preliminary data.</text>
</comment>
<dbReference type="AlphaFoldDB" id="U2YN69"/>
<sequence length="305" mass="33482">MSEAPRTPDQQAFEENANRIRGHFSYFGRNANFQIDRMAPGEAWTRLPYQPVFVGYVDTGVLHGGIVTTLLDETCGIAVQLALEGLTPIATLDLRIDYQRPSTPGKELCAHAHCYSVTRSIAFVRATAYHEGEDAPVATATGCFMINANRSDKSTADVSAYKETVLLDAPEDETGTFANSPFSRCLGIRPVAPNTVMMPFSKRIIGNIYLPAIHGGLIGAFLETAAIYRMRQDMDVANLPRPIGLTINYLRSGRAVDSYASVSIVKHGRRIVAFEAKAWQDDPARPIASAYGHFMVRQSPQPEND</sequence>
<evidence type="ECO:0000313" key="4">
    <source>
        <dbReference type="EMBL" id="GAD50245.1"/>
    </source>
</evidence>
<dbReference type="InterPro" id="IPR049449">
    <property type="entry name" value="TesB_ACOT8-like_N"/>
</dbReference>
<accession>U2YN69</accession>
<dbReference type="PANTHER" id="PTHR43240">
    <property type="entry name" value="1,4-DIHYDROXY-2-NAPHTHOYL-COA THIOESTERASE 1"/>
    <property type="match status" value="1"/>
</dbReference>
<dbReference type="InterPro" id="IPR006683">
    <property type="entry name" value="Thioestr_dom"/>
</dbReference>
<dbReference type="SUPFAM" id="SSF54637">
    <property type="entry name" value="Thioesterase/thiol ester dehydrase-isomerase"/>
    <property type="match status" value="2"/>
</dbReference>
<dbReference type="Proteomes" id="UP000016568">
    <property type="component" value="Unassembled WGS sequence"/>
</dbReference>
<keyword evidence="1" id="KW-0378">Hydrolase</keyword>
<dbReference type="Gene3D" id="3.10.129.10">
    <property type="entry name" value="Hotdog Thioesterase"/>
    <property type="match status" value="2"/>
</dbReference>
<evidence type="ECO:0000259" key="2">
    <source>
        <dbReference type="Pfam" id="PF03061"/>
    </source>
</evidence>
<dbReference type="InterPro" id="IPR003736">
    <property type="entry name" value="PAAI_dom"/>
</dbReference>
<dbReference type="EMBL" id="BASZ01000008">
    <property type="protein sequence ID" value="GAD50245.1"/>
    <property type="molecule type" value="Genomic_DNA"/>
</dbReference>
<evidence type="ECO:0008006" key="6">
    <source>
        <dbReference type="Google" id="ProtNLM"/>
    </source>
</evidence>
<dbReference type="RefSeq" id="WP_021691063.1">
    <property type="nucleotide sequence ID" value="NZ_BASZ01000008.1"/>
</dbReference>
<dbReference type="Pfam" id="PF03061">
    <property type="entry name" value="4HBT"/>
    <property type="match status" value="1"/>
</dbReference>
<name>U2YN69_9SPHN</name>
<proteinExistence type="predicted"/>
<dbReference type="Pfam" id="PF13622">
    <property type="entry name" value="4HBT_3"/>
    <property type="match status" value="1"/>
</dbReference>
<dbReference type="InterPro" id="IPR029069">
    <property type="entry name" value="HotDog_dom_sf"/>
</dbReference>
<keyword evidence="5" id="KW-1185">Reference proteome</keyword>
<dbReference type="GO" id="GO:0005829">
    <property type="term" value="C:cytosol"/>
    <property type="evidence" value="ECO:0007669"/>
    <property type="project" value="TreeGrafter"/>
</dbReference>
<dbReference type="GO" id="GO:0061522">
    <property type="term" value="F:1,4-dihydroxy-2-naphthoyl-CoA thioesterase activity"/>
    <property type="evidence" value="ECO:0007669"/>
    <property type="project" value="TreeGrafter"/>
</dbReference>
<dbReference type="CDD" id="cd03443">
    <property type="entry name" value="PaaI_thioesterase"/>
    <property type="match status" value="2"/>
</dbReference>
<feature type="domain" description="Acyl-CoA thioesterase-like N-terminal HotDog" evidence="3">
    <location>
        <begin position="212"/>
        <end position="295"/>
    </location>
</feature>
<dbReference type="PANTHER" id="PTHR43240:SF7">
    <property type="entry name" value="BLR7284 PROTEIN"/>
    <property type="match status" value="1"/>
</dbReference>
<feature type="domain" description="Thioesterase" evidence="2">
    <location>
        <begin position="60"/>
        <end position="133"/>
    </location>
</feature>
<evidence type="ECO:0000259" key="3">
    <source>
        <dbReference type="Pfam" id="PF13622"/>
    </source>
</evidence>
<organism evidence="4 5">
    <name type="scientific">Caenibius tardaugens NBRC 16725</name>
    <dbReference type="NCBI Taxonomy" id="1219035"/>
    <lineage>
        <taxon>Bacteria</taxon>
        <taxon>Pseudomonadati</taxon>
        <taxon>Pseudomonadota</taxon>
        <taxon>Alphaproteobacteria</taxon>
        <taxon>Sphingomonadales</taxon>
        <taxon>Erythrobacteraceae</taxon>
        <taxon>Caenibius</taxon>
    </lineage>
</organism>
<dbReference type="KEGG" id="ntd:EGO55_03070"/>
<evidence type="ECO:0000256" key="1">
    <source>
        <dbReference type="ARBA" id="ARBA00022801"/>
    </source>
</evidence>
<dbReference type="OrthoDB" id="9813158at2"/>
<evidence type="ECO:0000313" key="5">
    <source>
        <dbReference type="Proteomes" id="UP000016568"/>
    </source>
</evidence>
<protein>
    <recommendedName>
        <fullName evidence="6">Thioesterase domain-containing protein</fullName>
    </recommendedName>
</protein>